<gene>
    <name evidence="3" type="ORF">GO755_13850</name>
</gene>
<dbReference type="EMBL" id="WPIN01000004">
    <property type="protein sequence ID" value="MVM31120.1"/>
    <property type="molecule type" value="Genomic_DNA"/>
</dbReference>
<keyword evidence="4" id="KW-1185">Reference proteome</keyword>
<proteinExistence type="predicted"/>
<accession>A0A7K1SBG0</accession>
<dbReference type="Gene3D" id="3.40.50.1460">
    <property type="match status" value="1"/>
</dbReference>
<feature type="domain" description="Peptidase C14 caspase" evidence="2">
    <location>
        <begin position="78"/>
        <end position="271"/>
    </location>
</feature>
<dbReference type="Proteomes" id="UP000436006">
    <property type="component" value="Unassembled WGS sequence"/>
</dbReference>
<protein>
    <recommendedName>
        <fullName evidence="2">Peptidase C14 caspase domain-containing protein</fullName>
    </recommendedName>
</protein>
<dbReference type="InterPro" id="IPR011600">
    <property type="entry name" value="Pept_C14_caspase"/>
</dbReference>
<sequence length="427" mass="48169">MRHTLAIGLILSLLVVSPLVKSQTLHFIVFADTDDPSIGGNDMKTYSSLTGNGGLAQTIAQYSGLTLNMAGFYGPKCQAVEVDKKLNELNPGKDDVVFFYFVGHGFNSRQNAYPSLIFGKATADIATIDASARNLRELYARIRAKKPRLTIVMGDACNKERTDPPVPITSGRPIDVMPPTNLNPERIKSLFRNWQGGFFMSSSQRNQFSHSDPKGGWMSISFQNALLDWCSINRKGLLTWKTLLDDVVKRTEAMAKQNRQTQSPQFEQELTPFSVAQPTQPALVSRSLTNTRPADAPCPSLDQFVNEVALAGIREDMPLLRDMNNSITTNNADAYAKSFSLFYRNQKPFYESLNRILFNRIGDLSPRCQQQFDTDTKWVKESTDEVNERYQVIQKYAQRPIQLVQQARSDLPSIIRRLEEILERLDK</sequence>
<dbReference type="Pfam" id="PF00656">
    <property type="entry name" value="Peptidase_C14"/>
    <property type="match status" value="1"/>
</dbReference>
<feature type="region of interest" description="Disordered" evidence="1">
    <location>
        <begin position="160"/>
        <end position="179"/>
    </location>
</feature>
<dbReference type="SUPFAM" id="SSF52129">
    <property type="entry name" value="Caspase-like"/>
    <property type="match status" value="1"/>
</dbReference>
<name>A0A7K1SBG0_9BACT</name>
<evidence type="ECO:0000313" key="3">
    <source>
        <dbReference type="EMBL" id="MVM31120.1"/>
    </source>
</evidence>
<dbReference type="GO" id="GO:0004197">
    <property type="term" value="F:cysteine-type endopeptidase activity"/>
    <property type="evidence" value="ECO:0007669"/>
    <property type="project" value="InterPro"/>
</dbReference>
<evidence type="ECO:0000259" key="2">
    <source>
        <dbReference type="Pfam" id="PF00656"/>
    </source>
</evidence>
<comment type="caution">
    <text evidence="3">The sequence shown here is derived from an EMBL/GenBank/DDBJ whole genome shotgun (WGS) entry which is preliminary data.</text>
</comment>
<evidence type="ECO:0000313" key="4">
    <source>
        <dbReference type="Proteomes" id="UP000436006"/>
    </source>
</evidence>
<dbReference type="RefSeq" id="WP_157585677.1">
    <property type="nucleotide sequence ID" value="NZ_WPIN01000004.1"/>
</dbReference>
<dbReference type="InterPro" id="IPR029030">
    <property type="entry name" value="Caspase-like_dom_sf"/>
</dbReference>
<dbReference type="AlphaFoldDB" id="A0A7K1SBG0"/>
<evidence type="ECO:0000256" key="1">
    <source>
        <dbReference type="SAM" id="MobiDB-lite"/>
    </source>
</evidence>
<dbReference type="GO" id="GO:0006508">
    <property type="term" value="P:proteolysis"/>
    <property type="evidence" value="ECO:0007669"/>
    <property type="project" value="InterPro"/>
</dbReference>
<reference evidence="3 4" key="1">
    <citation type="submission" date="2019-12" db="EMBL/GenBank/DDBJ databases">
        <title>Spirosoma sp. HMF4905 genome sequencing and assembly.</title>
        <authorList>
            <person name="Kang H."/>
            <person name="Cha I."/>
            <person name="Kim H."/>
            <person name="Joh K."/>
        </authorList>
    </citation>
    <scope>NUCLEOTIDE SEQUENCE [LARGE SCALE GENOMIC DNA]</scope>
    <source>
        <strain evidence="3 4">HMF4905</strain>
    </source>
</reference>
<organism evidence="3 4">
    <name type="scientific">Spirosoma arboris</name>
    <dbReference type="NCBI Taxonomy" id="2682092"/>
    <lineage>
        <taxon>Bacteria</taxon>
        <taxon>Pseudomonadati</taxon>
        <taxon>Bacteroidota</taxon>
        <taxon>Cytophagia</taxon>
        <taxon>Cytophagales</taxon>
        <taxon>Cytophagaceae</taxon>
        <taxon>Spirosoma</taxon>
    </lineage>
</organism>